<name>A0ABD5RLT8_9EURY</name>
<evidence type="ECO:0000313" key="2">
    <source>
        <dbReference type="EMBL" id="MFC5971538.1"/>
    </source>
</evidence>
<dbReference type="EMBL" id="JBHSQH010000001">
    <property type="protein sequence ID" value="MFC5971538.1"/>
    <property type="molecule type" value="Genomic_DNA"/>
</dbReference>
<dbReference type="Pfam" id="PF25259">
    <property type="entry name" value="DUF7860"/>
    <property type="match status" value="1"/>
</dbReference>
<evidence type="ECO:0008006" key="4">
    <source>
        <dbReference type="Google" id="ProtNLM"/>
    </source>
</evidence>
<keyword evidence="3" id="KW-1185">Reference proteome</keyword>
<dbReference type="Proteomes" id="UP001596099">
    <property type="component" value="Unassembled WGS sequence"/>
</dbReference>
<keyword evidence="1" id="KW-0812">Transmembrane</keyword>
<accession>A0ABD5RLT8</accession>
<dbReference type="RefSeq" id="WP_247414432.1">
    <property type="nucleotide sequence ID" value="NZ_JALLGW010000001.1"/>
</dbReference>
<proteinExistence type="predicted"/>
<dbReference type="AlphaFoldDB" id="A0ABD5RLT8"/>
<dbReference type="InterPro" id="IPR057182">
    <property type="entry name" value="DUF7860"/>
</dbReference>
<keyword evidence="1" id="KW-1133">Transmembrane helix</keyword>
<reference evidence="2 3" key="1">
    <citation type="journal article" date="2019" name="Int. J. Syst. Evol. Microbiol.">
        <title>The Global Catalogue of Microorganisms (GCM) 10K type strain sequencing project: providing services to taxonomists for standard genome sequencing and annotation.</title>
        <authorList>
            <consortium name="The Broad Institute Genomics Platform"/>
            <consortium name="The Broad Institute Genome Sequencing Center for Infectious Disease"/>
            <person name="Wu L."/>
            <person name="Ma J."/>
        </authorList>
    </citation>
    <scope>NUCLEOTIDE SEQUENCE [LARGE SCALE GENOMIC DNA]</scope>
    <source>
        <strain evidence="2 3">CGMCC 1.12543</strain>
    </source>
</reference>
<evidence type="ECO:0000256" key="1">
    <source>
        <dbReference type="SAM" id="Phobius"/>
    </source>
</evidence>
<protein>
    <recommendedName>
        <fullName evidence="4">Major facilitator superfamily (MFS) profile domain-containing protein</fullName>
    </recommendedName>
</protein>
<keyword evidence="1" id="KW-0472">Membrane</keyword>
<feature type="transmembrane region" description="Helical" evidence="1">
    <location>
        <begin position="12"/>
        <end position="34"/>
    </location>
</feature>
<sequence length="70" mass="7238">MGRYGSLNYPLLTKGGFGLGVAMFVVGAIGATMVHGPSTAHTLLVDMEALGILVGLFSPFVFGILLPLTE</sequence>
<evidence type="ECO:0000313" key="3">
    <source>
        <dbReference type="Proteomes" id="UP001596099"/>
    </source>
</evidence>
<comment type="caution">
    <text evidence="2">The sequence shown here is derived from an EMBL/GenBank/DDBJ whole genome shotgun (WGS) entry which is preliminary data.</text>
</comment>
<gene>
    <name evidence="2" type="ORF">ACFPYI_09365</name>
</gene>
<feature type="transmembrane region" description="Helical" evidence="1">
    <location>
        <begin position="49"/>
        <end position="68"/>
    </location>
</feature>
<organism evidence="2 3">
    <name type="scientific">Halomarina salina</name>
    <dbReference type="NCBI Taxonomy" id="1872699"/>
    <lineage>
        <taxon>Archaea</taxon>
        <taxon>Methanobacteriati</taxon>
        <taxon>Methanobacteriota</taxon>
        <taxon>Stenosarchaea group</taxon>
        <taxon>Halobacteria</taxon>
        <taxon>Halobacteriales</taxon>
        <taxon>Natronomonadaceae</taxon>
        <taxon>Halomarina</taxon>
    </lineage>
</organism>